<sequence>MPSQAVLNSVTVVHTPIASTPAVPSSSSSTPTTPTSAPIHPANPYGRTIDPLYALKLTKGDFEVDTTGNPYKNAKARTVEVHWFFKDVEEAELFSVIASHFPLFHPRDSPPIVAFVGEVNTHSYVYWNGSKWMHTDAPVTVKARTPLFLRSHNVTVCLNGPSVSPAKRKLSFSLETPESPSPQRIRRTETPVAGPTQYRIQDNDIIDLTLGGEEDVFLGPKTINSEDGTRPGLSTRRTSPVSSSPKKWPAGRYAGDIQQGFAAMVTSPGTVAQKFQHAFKVDCRSATYYENFGNWLAIGEDAQIDAMSKGRTPEGEWHYVLEKYGKSKGKGKGKAAGKA</sequence>
<feature type="region of interest" description="Disordered" evidence="1">
    <location>
        <begin position="173"/>
        <end position="192"/>
    </location>
</feature>
<comment type="caution">
    <text evidence="2">The sequence shown here is derived from an EMBL/GenBank/DDBJ whole genome shotgun (WGS) entry which is preliminary data.</text>
</comment>
<dbReference type="EMBL" id="JARIHO010000011">
    <property type="protein sequence ID" value="KAJ7353478.1"/>
    <property type="molecule type" value="Genomic_DNA"/>
</dbReference>
<evidence type="ECO:0000313" key="3">
    <source>
        <dbReference type="Proteomes" id="UP001218218"/>
    </source>
</evidence>
<feature type="compositionally biased region" description="Low complexity" evidence="1">
    <location>
        <begin position="19"/>
        <end position="42"/>
    </location>
</feature>
<accession>A0AAD7AAH4</accession>
<dbReference type="Proteomes" id="UP001218218">
    <property type="component" value="Unassembled WGS sequence"/>
</dbReference>
<reference evidence="2" key="1">
    <citation type="submission" date="2023-03" db="EMBL/GenBank/DDBJ databases">
        <title>Massive genome expansion in bonnet fungi (Mycena s.s.) driven by repeated elements and novel gene families across ecological guilds.</title>
        <authorList>
            <consortium name="Lawrence Berkeley National Laboratory"/>
            <person name="Harder C.B."/>
            <person name="Miyauchi S."/>
            <person name="Viragh M."/>
            <person name="Kuo A."/>
            <person name="Thoen E."/>
            <person name="Andreopoulos B."/>
            <person name="Lu D."/>
            <person name="Skrede I."/>
            <person name="Drula E."/>
            <person name="Henrissat B."/>
            <person name="Morin E."/>
            <person name="Kohler A."/>
            <person name="Barry K."/>
            <person name="LaButti K."/>
            <person name="Morin E."/>
            <person name="Salamov A."/>
            <person name="Lipzen A."/>
            <person name="Mereny Z."/>
            <person name="Hegedus B."/>
            <person name="Baldrian P."/>
            <person name="Stursova M."/>
            <person name="Weitz H."/>
            <person name="Taylor A."/>
            <person name="Grigoriev I.V."/>
            <person name="Nagy L.G."/>
            <person name="Martin F."/>
            <person name="Kauserud H."/>
        </authorList>
    </citation>
    <scope>NUCLEOTIDE SEQUENCE</scope>
    <source>
        <strain evidence="2">CBHHK002</strain>
    </source>
</reference>
<protein>
    <submittedName>
        <fullName evidence="2">Uncharacterized protein</fullName>
    </submittedName>
</protein>
<feature type="region of interest" description="Disordered" evidence="1">
    <location>
        <begin position="19"/>
        <end position="44"/>
    </location>
</feature>
<organism evidence="2 3">
    <name type="scientific">Mycena albidolilacea</name>
    <dbReference type="NCBI Taxonomy" id="1033008"/>
    <lineage>
        <taxon>Eukaryota</taxon>
        <taxon>Fungi</taxon>
        <taxon>Dikarya</taxon>
        <taxon>Basidiomycota</taxon>
        <taxon>Agaricomycotina</taxon>
        <taxon>Agaricomycetes</taxon>
        <taxon>Agaricomycetidae</taxon>
        <taxon>Agaricales</taxon>
        <taxon>Marasmiineae</taxon>
        <taxon>Mycenaceae</taxon>
        <taxon>Mycena</taxon>
    </lineage>
</organism>
<feature type="region of interest" description="Disordered" evidence="1">
    <location>
        <begin position="220"/>
        <end position="250"/>
    </location>
</feature>
<name>A0AAD7AAH4_9AGAR</name>
<evidence type="ECO:0000256" key="1">
    <source>
        <dbReference type="SAM" id="MobiDB-lite"/>
    </source>
</evidence>
<feature type="compositionally biased region" description="Polar residues" evidence="1">
    <location>
        <begin position="173"/>
        <end position="182"/>
    </location>
</feature>
<proteinExistence type="predicted"/>
<gene>
    <name evidence="2" type="ORF">DFH08DRAFT_1077635</name>
</gene>
<dbReference type="AlphaFoldDB" id="A0AAD7AAH4"/>
<keyword evidence="3" id="KW-1185">Reference proteome</keyword>
<evidence type="ECO:0000313" key="2">
    <source>
        <dbReference type="EMBL" id="KAJ7353478.1"/>
    </source>
</evidence>
<feature type="compositionally biased region" description="Low complexity" evidence="1">
    <location>
        <begin position="234"/>
        <end position="247"/>
    </location>
</feature>